<dbReference type="EMBL" id="JAKEVY010000007">
    <property type="protein sequence ID" value="MCF1716887.1"/>
    <property type="molecule type" value="Genomic_DNA"/>
</dbReference>
<gene>
    <name evidence="1" type="ORF">L0U88_19760</name>
</gene>
<dbReference type="NCBIfam" id="TIGR01509">
    <property type="entry name" value="HAD-SF-IA-v3"/>
    <property type="match status" value="1"/>
</dbReference>
<dbReference type="PANTHER" id="PTHR43611">
    <property type="entry name" value="ALPHA-D-GLUCOSE 1-PHOSPHATE PHOSPHATASE"/>
    <property type="match status" value="1"/>
</dbReference>
<dbReference type="Gene3D" id="1.10.150.240">
    <property type="entry name" value="Putative phosphatase, domain 2"/>
    <property type="match status" value="1"/>
</dbReference>
<dbReference type="InterPro" id="IPR036412">
    <property type="entry name" value="HAD-like_sf"/>
</dbReference>
<dbReference type="InterPro" id="IPR023198">
    <property type="entry name" value="PGP-like_dom2"/>
</dbReference>
<dbReference type="Pfam" id="PF00702">
    <property type="entry name" value="Hydrolase"/>
    <property type="match status" value="1"/>
</dbReference>
<dbReference type="Gene3D" id="3.40.50.1000">
    <property type="entry name" value="HAD superfamily/HAD-like"/>
    <property type="match status" value="1"/>
</dbReference>
<dbReference type="SFLD" id="SFLDS00003">
    <property type="entry name" value="Haloacid_Dehalogenase"/>
    <property type="match status" value="1"/>
</dbReference>
<comment type="caution">
    <text evidence="1">The sequence shown here is derived from an EMBL/GenBank/DDBJ whole genome shotgun (WGS) entry which is preliminary data.</text>
</comment>
<dbReference type="CDD" id="cd02603">
    <property type="entry name" value="HAD_sEH-N_like"/>
    <property type="match status" value="1"/>
</dbReference>
<accession>A0ABS9BPA5</accession>
<dbReference type="InterPro" id="IPR006439">
    <property type="entry name" value="HAD-SF_hydro_IA"/>
</dbReference>
<name>A0ABS9BPA5_9BACT</name>
<organism evidence="1 2">
    <name type="scientific">Flavihumibacter fluminis</name>
    <dbReference type="NCBI Taxonomy" id="2909236"/>
    <lineage>
        <taxon>Bacteria</taxon>
        <taxon>Pseudomonadati</taxon>
        <taxon>Bacteroidota</taxon>
        <taxon>Chitinophagia</taxon>
        <taxon>Chitinophagales</taxon>
        <taxon>Chitinophagaceae</taxon>
        <taxon>Flavihumibacter</taxon>
    </lineage>
</organism>
<evidence type="ECO:0000313" key="1">
    <source>
        <dbReference type="EMBL" id="MCF1716887.1"/>
    </source>
</evidence>
<proteinExistence type="predicted"/>
<dbReference type="RefSeq" id="WP_234868450.1">
    <property type="nucleotide sequence ID" value="NZ_JAKEVY010000007.1"/>
</dbReference>
<evidence type="ECO:0000313" key="2">
    <source>
        <dbReference type="Proteomes" id="UP001200145"/>
    </source>
</evidence>
<dbReference type="Proteomes" id="UP001200145">
    <property type="component" value="Unassembled WGS sequence"/>
</dbReference>
<reference evidence="1 2" key="1">
    <citation type="submission" date="2022-01" db="EMBL/GenBank/DDBJ databases">
        <title>Flavihumibacter sp. nov., isolated from sediment of a river.</title>
        <authorList>
            <person name="Liu H."/>
        </authorList>
    </citation>
    <scope>NUCLEOTIDE SEQUENCE [LARGE SCALE GENOMIC DNA]</scope>
    <source>
        <strain evidence="1 2">RY-1</strain>
    </source>
</reference>
<dbReference type="SUPFAM" id="SSF56784">
    <property type="entry name" value="HAD-like"/>
    <property type="match status" value="1"/>
</dbReference>
<dbReference type="PANTHER" id="PTHR43611:SF3">
    <property type="entry name" value="FLAVIN MONONUCLEOTIDE HYDROLASE 1, CHLOROPLATIC"/>
    <property type="match status" value="1"/>
</dbReference>
<keyword evidence="2" id="KW-1185">Reference proteome</keyword>
<dbReference type="InterPro" id="IPR023214">
    <property type="entry name" value="HAD_sf"/>
</dbReference>
<dbReference type="SFLD" id="SFLDG01129">
    <property type="entry name" value="C1.5:_HAD__Beta-PGM__Phosphata"/>
    <property type="match status" value="1"/>
</dbReference>
<protein>
    <submittedName>
        <fullName evidence="1">HAD family phosphatase</fullName>
    </submittedName>
</protein>
<sequence length="204" mass="23474">MEKIETIILDLGGVLLNISFEATEKAFESIGLTNFHQYFSQYKASPLFEQLETGVVSEQEFFTYFRKETGLDVDDEMITTAWNAMLLDFPPERIEWLRSLENRYRVFLFSNTNSIHHEAFQLKFSAEFPGKPFDLHFEKAYYSHLLGKRKPYVEAFEALIRDANINPATAIFIDDTKTNIEGAQKVGMKGIFLTNGETVLDLGM</sequence>